<dbReference type="RefSeq" id="WP_142536679.1">
    <property type="nucleotide sequence ID" value="NZ_SGJB01000020.1"/>
</dbReference>
<dbReference type="Gene3D" id="1.10.443.10">
    <property type="entry name" value="Intergrase catalytic core"/>
    <property type="match status" value="1"/>
</dbReference>
<dbReference type="PANTHER" id="PTHR30349">
    <property type="entry name" value="PHAGE INTEGRASE-RELATED"/>
    <property type="match status" value="1"/>
</dbReference>
<accession>A0A544QTA0</accession>
<keyword evidence="1" id="KW-0233">DNA recombination</keyword>
<dbReference type="OrthoDB" id="9788852at2"/>
<evidence type="ECO:0000313" key="4">
    <source>
        <dbReference type="Proteomes" id="UP000317863"/>
    </source>
</evidence>
<dbReference type="InterPro" id="IPR013762">
    <property type="entry name" value="Integrase-like_cat_sf"/>
</dbReference>
<feature type="domain" description="Tyr recombinase" evidence="2">
    <location>
        <begin position="1"/>
        <end position="182"/>
    </location>
</feature>
<evidence type="ECO:0000259" key="2">
    <source>
        <dbReference type="PROSITE" id="PS51898"/>
    </source>
</evidence>
<dbReference type="AlphaFoldDB" id="A0A544QTA0"/>
<evidence type="ECO:0000256" key="1">
    <source>
        <dbReference type="ARBA" id="ARBA00023172"/>
    </source>
</evidence>
<reference evidence="3 4" key="1">
    <citation type="submission" date="2019-02" db="EMBL/GenBank/DDBJ databases">
        <title>Peptostreptococcaceae bacterium ZHW00191 nov., a new bacterium isolated from the human gut.</title>
        <authorList>
            <person name="Zhou H.-W."/>
            <person name="Chen X.-J."/>
        </authorList>
    </citation>
    <scope>NUCLEOTIDE SEQUENCE [LARGE SCALE GENOMIC DNA]</scope>
    <source>
        <strain evidence="3 4">ZHW00191</strain>
    </source>
</reference>
<protein>
    <submittedName>
        <fullName evidence="3">Integrase</fullName>
    </submittedName>
</protein>
<evidence type="ECO:0000313" key="3">
    <source>
        <dbReference type="EMBL" id="TQQ83919.1"/>
    </source>
</evidence>
<dbReference type="EMBL" id="SGJB01000020">
    <property type="protein sequence ID" value="TQQ83919.1"/>
    <property type="molecule type" value="Genomic_DNA"/>
</dbReference>
<dbReference type="PANTHER" id="PTHR30349:SF82">
    <property type="entry name" value="INTEGRASE_RECOMBINASE YOEC-RELATED"/>
    <property type="match status" value="1"/>
</dbReference>
<dbReference type="Proteomes" id="UP000317863">
    <property type="component" value="Unassembled WGS sequence"/>
</dbReference>
<dbReference type="InterPro" id="IPR050090">
    <property type="entry name" value="Tyrosine_recombinase_XerCD"/>
</dbReference>
<sequence length="187" mass="21945">MRPLEVYEYSQIMDLLDTGFQYRDIGNKKRIFRPNSKVKMALFLEANLGLRISDIKRLKIKNFKGSKLEITEKKTGKLQYREINPEIVDIVKDYAIENGLRLNDYLLDIGIRNVQQQLKIITNYLGLENISTHSFRKLYATLQYEKSNGNIELIKELLNHTSIATTQKYIRVSQQEIDKASREFLLK</sequence>
<comment type="caution">
    <text evidence="3">The sequence shown here is derived from an EMBL/GenBank/DDBJ whole genome shotgun (WGS) entry which is preliminary data.</text>
</comment>
<name>A0A544QTA0_9FIRM</name>
<dbReference type="InterPro" id="IPR002104">
    <property type="entry name" value="Integrase_catalytic"/>
</dbReference>
<organism evidence="3 4">
    <name type="scientific">Peptacetobacter hominis</name>
    <dbReference type="NCBI Taxonomy" id="2743610"/>
    <lineage>
        <taxon>Bacteria</taxon>
        <taxon>Bacillati</taxon>
        <taxon>Bacillota</taxon>
        <taxon>Clostridia</taxon>
        <taxon>Peptostreptococcales</taxon>
        <taxon>Peptostreptococcaceae</taxon>
        <taxon>Peptacetobacter</taxon>
    </lineage>
</organism>
<dbReference type="InterPro" id="IPR011010">
    <property type="entry name" value="DNA_brk_join_enz"/>
</dbReference>
<dbReference type="SUPFAM" id="SSF56349">
    <property type="entry name" value="DNA breaking-rejoining enzymes"/>
    <property type="match status" value="1"/>
</dbReference>
<dbReference type="PROSITE" id="PS51898">
    <property type="entry name" value="TYR_RECOMBINASE"/>
    <property type="match status" value="1"/>
</dbReference>
<dbReference type="Pfam" id="PF00589">
    <property type="entry name" value="Phage_integrase"/>
    <property type="match status" value="1"/>
</dbReference>
<dbReference type="GO" id="GO:0003677">
    <property type="term" value="F:DNA binding"/>
    <property type="evidence" value="ECO:0007669"/>
    <property type="project" value="InterPro"/>
</dbReference>
<keyword evidence="4" id="KW-1185">Reference proteome</keyword>
<dbReference type="GO" id="GO:0015074">
    <property type="term" value="P:DNA integration"/>
    <property type="evidence" value="ECO:0007669"/>
    <property type="project" value="InterPro"/>
</dbReference>
<dbReference type="GO" id="GO:0006310">
    <property type="term" value="P:DNA recombination"/>
    <property type="evidence" value="ECO:0007669"/>
    <property type="project" value="UniProtKB-KW"/>
</dbReference>
<proteinExistence type="predicted"/>
<gene>
    <name evidence="3" type="ORF">EXD82_09500</name>
</gene>